<name>A0A452I7M5_9SAUR</name>
<evidence type="ECO:0008006" key="3">
    <source>
        <dbReference type="Google" id="ProtNLM"/>
    </source>
</evidence>
<dbReference type="AlphaFoldDB" id="A0A452I7M5"/>
<dbReference type="STRING" id="38772.ENSGAGP00000023532"/>
<proteinExistence type="predicted"/>
<evidence type="ECO:0000313" key="2">
    <source>
        <dbReference type="Proteomes" id="UP000291020"/>
    </source>
</evidence>
<dbReference type="Ensembl" id="ENSGAGT00000026818.1">
    <property type="protein sequence ID" value="ENSGAGP00000023532.1"/>
    <property type="gene ID" value="ENSGAGG00000017251.1"/>
</dbReference>
<reference evidence="1" key="3">
    <citation type="submission" date="2025-09" db="UniProtKB">
        <authorList>
            <consortium name="Ensembl"/>
        </authorList>
    </citation>
    <scope>IDENTIFICATION</scope>
</reference>
<dbReference type="InterPro" id="IPR016135">
    <property type="entry name" value="UBQ-conjugating_enzyme/RWD"/>
</dbReference>
<accession>A0A452I7M5</accession>
<evidence type="ECO:0000313" key="1">
    <source>
        <dbReference type="Ensembl" id="ENSGAGP00000023532.1"/>
    </source>
</evidence>
<reference evidence="1" key="2">
    <citation type="submission" date="2025-08" db="UniProtKB">
        <authorList>
            <consortium name="Ensembl"/>
        </authorList>
    </citation>
    <scope>IDENTIFICATION</scope>
</reference>
<dbReference type="SUPFAM" id="SSF54495">
    <property type="entry name" value="UBC-like"/>
    <property type="match status" value="1"/>
</dbReference>
<sequence>MSVSGFKAELKLLEFIFNKDHECFCIVYWKLDKLHCQFVLLPPLPGSSPQLPLLITIHCNVTESYPSSSPIWFVESDPPKLSYFPPTQNAELPYRRIAPD</sequence>
<dbReference type="Proteomes" id="UP000291020">
    <property type="component" value="Unassembled WGS sequence"/>
</dbReference>
<organism evidence="1 2">
    <name type="scientific">Gopherus agassizii</name>
    <name type="common">Agassiz's desert tortoise</name>
    <dbReference type="NCBI Taxonomy" id="38772"/>
    <lineage>
        <taxon>Eukaryota</taxon>
        <taxon>Metazoa</taxon>
        <taxon>Chordata</taxon>
        <taxon>Craniata</taxon>
        <taxon>Vertebrata</taxon>
        <taxon>Euteleostomi</taxon>
        <taxon>Archelosauria</taxon>
        <taxon>Testudinata</taxon>
        <taxon>Testudines</taxon>
        <taxon>Cryptodira</taxon>
        <taxon>Durocryptodira</taxon>
        <taxon>Testudinoidea</taxon>
        <taxon>Testudinidae</taxon>
        <taxon>Gopherus</taxon>
    </lineage>
</organism>
<keyword evidence="2" id="KW-1185">Reference proteome</keyword>
<reference evidence="2" key="1">
    <citation type="journal article" date="2017" name="PLoS ONE">
        <title>The Agassiz's desert tortoise genome provides a resource for the conservation of a threatened species.</title>
        <authorList>
            <person name="Tollis M."/>
            <person name="DeNardo D.F."/>
            <person name="Cornelius J.A."/>
            <person name="Dolby G.A."/>
            <person name="Edwards T."/>
            <person name="Henen B.T."/>
            <person name="Karl A.E."/>
            <person name="Murphy R.W."/>
            <person name="Kusumi K."/>
        </authorList>
    </citation>
    <scope>NUCLEOTIDE SEQUENCE [LARGE SCALE GENOMIC DNA]</scope>
</reference>
<protein>
    <recommendedName>
        <fullName evidence="3">UBC core domain-containing protein</fullName>
    </recommendedName>
</protein>